<dbReference type="Proteomes" id="UP000004814">
    <property type="component" value="Unassembled WGS sequence"/>
</dbReference>
<dbReference type="EMBL" id="ABLK01000388">
    <property type="protein sequence ID" value="EDT37773.1"/>
    <property type="molecule type" value="Genomic_DNA"/>
</dbReference>
<evidence type="ECO:0000313" key="1">
    <source>
        <dbReference type="EMBL" id="EDT37773.1"/>
    </source>
</evidence>
<dbReference type="AlphaFoldDB" id="B1TF88"/>
<proteinExistence type="predicted"/>
<name>B1TF88_9BURK</name>
<sequence length="72" mass="7162">MPTAVISTSASASVPLVNTVIRPICAGVTPDTPYTRARTAPPVSAPKPVALPSAEPAIAPIHSAARGTFAAT</sequence>
<evidence type="ECO:0000313" key="2">
    <source>
        <dbReference type="Proteomes" id="UP000004814"/>
    </source>
</evidence>
<accession>B1TF88</accession>
<comment type="caution">
    <text evidence="1">The sequence shown here is derived from an EMBL/GenBank/DDBJ whole genome shotgun (WGS) entry which is preliminary data.</text>
</comment>
<protein>
    <submittedName>
        <fullName evidence="1">Uncharacterized protein</fullName>
    </submittedName>
</protein>
<reference evidence="1 2" key="1">
    <citation type="submission" date="2008-03" db="EMBL/GenBank/DDBJ databases">
        <title>Sequencing of the draft genome and assembly of Burkholderia ambifaria MEX-5.</title>
        <authorList>
            <consortium name="US DOE Joint Genome Institute (JGI-PGF)"/>
            <person name="Copeland A."/>
            <person name="Lucas S."/>
            <person name="Lapidus A."/>
            <person name="Glavina del Rio T."/>
            <person name="Dalin E."/>
            <person name="Tice H."/>
            <person name="Bruce D."/>
            <person name="Goodwin L."/>
            <person name="Pitluck S."/>
            <person name="Larimer F."/>
            <person name="Land M.L."/>
            <person name="Hauser L."/>
            <person name="Tiedje J."/>
            <person name="Richardson P."/>
        </authorList>
    </citation>
    <scope>NUCLEOTIDE SEQUENCE [LARGE SCALE GENOMIC DNA]</scope>
    <source>
        <strain evidence="1 2">MEX-5</strain>
    </source>
</reference>
<organism evidence="1 2">
    <name type="scientific">Burkholderia ambifaria MEX-5</name>
    <dbReference type="NCBI Taxonomy" id="396597"/>
    <lineage>
        <taxon>Bacteria</taxon>
        <taxon>Pseudomonadati</taxon>
        <taxon>Pseudomonadota</taxon>
        <taxon>Betaproteobacteria</taxon>
        <taxon>Burkholderiales</taxon>
        <taxon>Burkholderiaceae</taxon>
        <taxon>Burkholderia</taxon>
        <taxon>Burkholderia cepacia complex</taxon>
    </lineage>
</organism>
<gene>
    <name evidence="1" type="ORF">BamMEX5DRAFT_6454</name>
</gene>